<keyword evidence="6 7" id="KW-0472">Membrane</keyword>
<evidence type="ECO:0000256" key="6">
    <source>
        <dbReference type="ARBA" id="ARBA00023136"/>
    </source>
</evidence>
<comment type="caution">
    <text evidence="8">The sequence shown here is derived from an EMBL/GenBank/DDBJ whole genome shotgun (WGS) entry which is preliminary data.</text>
</comment>
<dbReference type="InterPro" id="IPR034026">
    <property type="entry name" value="EssA"/>
</dbReference>
<evidence type="ECO:0000256" key="4">
    <source>
        <dbReference type="ARBA" id="ARBA00022692"/>
    </source>
</evidence>
<keyword evidence="3" id="KW-1003">Cell membrane</keyword>
<feature type="transmembrane region" description="Helical" evidence="7">
    <location>
        <begin position="115"/>
        <end position="134"/>
    </location>
</feature>
<name>A0ABS6JZG3_9BACI</name>
<dbReference type="InterPro" id="IPR018920">
    <property type="entry name" value="EssA/YueC"/>
</dbReference>
<accession>A0ABS6JZG3</accession>
<comment type="similarity">
    <text evidence="2">Belongs to the EssA family.</text>
</comment>
<proteinExistence type="inferred from homology"/>
<evidence type="ECO:0000313" key="9">
    <source>
        <dbReference type="Proteomes" id="UP000790580"/>
    </source>
</evidence>
<dbReference type="Proteomes" id="UP000790580">
    <property type="component" value="Unassembled WGS sequence"/>
</dbReference>
<keyword evidence="5 7" id="KW-1133">Transmembrane helix</keyword>
<reference evidence="8 9" key="1">
    <citation type="submission" date="2021-06" db="EMBL/GenBank/DDBJ databases">
        <title>Bacillus sp. RD4P76, an endophyte from a halophyte.</title>
        <authorList>
            <person name="Sun J.-Q."/>
        </authorList>
    </citation>
    <scope>NUCLEOTIDE SEQUENCE [LARGE SCALE GENOMIC DNA]</scope>
    <source>
        <strain evidence="8 9">JCM 17098</strain>
    </source>
</reference>
<evidence type="ECO:0000256" key="2">
    <source>
        <dbReference type="ARBA" id="ARBA00008570"/>
    </source>
</evidence>
<keyword evidence="4 7" id="KW-0812">Transmembrane</keyword>
<gene>
    <name evidence="8" type="primary">essA</name>
    <name evidence="8" type="ORF">KS407_18855</name>
</gene>
<dbReference type="Pfam" id="PF10661">
    <property type="entry name" value="EssA"/>
    <property type="match status" value="1"/>
</dbReference>
<protein>
    <submittedName>
        <fullName evidence="8">Type VII secretion protein EssA</fullName>
    </submittedName>
</protein>
<organism evidence="8 9">
    <name type="scientific">Evansella alkalicola</name>
    <dbReference type="NCBI Taxonomy" id="745819"/>
    <lineage>
        <taxon>Bacteria</taxon>
        <taxon>Bacillati</taxon>
        <taxon>Bacillota</taxon>
        <taxon>Bacilli</taxon>
        <taxon>Bacillales</taxon>
        <taxon>Bacillaceae</taxon>
        <taxon>Evansella</taxon>
    </lineage>
</organism>
<evidence type="ECO:0000256" key="5">
    <source>
        <dbReference type="ARBA" id="ARBA00022989"/>
    </source>
</evidence>
<evidence type="ECO:0000313" key="8">
    <source>
        <dbReference type="EMBL" id="MBU9723481.1"/>
    </source>
</evidence>
<dbReference type="NCBIfam" id="TIGR03927">
    <property type="entry name" value="T7SS_EssA_Firm"/>
    <property type="match status" value="1"/>
</dbReference>
<comment type="subcellular location">
    <subcellularLocation>
        <location evidence="1">Cell membrane</location>
        <topology evidence="1">Single-pass membrane protein</topology>
    </subcellularLocation>
</comment>
<sequence length="139" mass="15666">MLVFGEDSPEERGKMNLEVDRINTNSNSNNQRITLTELERNLPDLFTVGTLEKINYKQLEEDKWLEELQGALFQAEVNTDQQLEEVQAALFTEEYTVTTTSTTAPQEEEGGSQTILFGFLTLVSIVGGAVYLMLEKVLD</sequence>
<evidence type="ECO:0000256" key="1">
    <source>
        <dbReference type="ARBA" id="ARBA00004162"/>
    </source>
</evidence>
<dbReference type="EMBL" id="JAHQCR010000077">
    <property type="protein sequence ID" value="MBU9723481.1"/>
    <property type="molecule type" value="Genomic_DNA"/>
</dbReference>
<evidence type="ECO:0000256" key="7">
    <source>
        <dbReference type="SAM" id="Phobius"/>
    </source>
</evidence>
<evidence type="ECO:0000256" key="3">
    <source>
        <dbReference type="ARBA" id="ARBA00022475"/>
    </source>
</evidence>
<keyword evidence="9" id="KW-1185">Reference proteome</keyword>